<evidence type="ECO:0000256" key="4">
    <source>
        <dbReference type="ARBA" id="ARBA00022889"/>
    </source>
</evidence>
<dbReference type="InterPro" id="IPR013098">
    <property type="entry name" value="Ig_I-set"/>
</dbReference>
<dbReference type="SMART" id="SM00060">
    <property type="entry name" value="FN3"/>
    <property type="match status" value="3"/>
</dbReference>
<evidence type="ECO:0000259" key="12">
    <source>
        <dbReference type="PROSITE" id="PS50835"/>
    </source>
</evidence>
<dbReference type="GO" id="GO:0007155">
    <property type="term" value="P:cell adhesion"/>
    <property type="evidence" value="ECO:0007669"/>
    <property type="project" value="UniProtKB-KW"/>
</dbReference>
<dbReference type="FunFam" id="2.60.40.10:FF:000111">
    <property type="entry name" value="Myosin-binding protein C, slow type"/>
    <property type="match status" value="1"/>
</dbReference>
<feature type="region of interest" description="Disordered" evidence="11">
    <location>
        <begin position="75"/>
        <end position="109"/>
    </location>
</feature>
<dbReference type="FunFam" id="2.60.40.10:FF:000518">
    <property type="entry name" value="Myosin-binding protein C, cardiac-type"/>
    <property type="match status" value="1"/>
</dbReference>
<dbReference type="Gene3D" id="2.60.40.10">
    <property type="entry name" value="Immunoglobulins"/>
    <property type="match status" value="11"/>
</dbReference>
<reference evidence="14" key="1">
    <citation type="submission" date="2025-08" db="UniProtKB">
        <authorList>
            <consortium name="Ensembl"/>
        </authorList>
    </citation>
    <scope>IDENTIFICATION</scope>
</reference>
<feature type="domain" description="Fibronectin type-III" evidence="13">
    <location>
        <begin position="972"/>
        <end position="1067"/>
    </location>
</feature>
<dbReference type="CDD" id="cd05894">
    <property type="entry name" value="Ig_C5_MyBP-C"/>
    <property type="match status" value="1"/>
</dbReference>
<dbReference type="InterPro" id="IPR007110">
    <property type="entry name" value="Ig-like_dom"/>
</dbReference>
<evidence type="ECO:0000256" key="10">
    <source>
        <dbReference type="ARBA" id="ARBA00044215"/>
    </source>
</evidence>
<protein>
    <recommendedName>
        <fullName evidence="9">Myosin-binding protein C, cardiac-type</fullName>
    </recommendedName>
    <alternativeName>
        <fullName evidence="10">C-protein, cardiac muscle isoform</fullName>
    </alternativeName>
</protein>
<keyword evidence="5" id="KW-0514">Muscle protein</keyword>
<evidence type="ECO:0000256" key="1">
    <source>
        <dbReference type="ARBA" id="ARBA00022433"/>
    </source>
</evidence>
<keyword evidence="4" id="KW-0130">Cell adhesion</keyword>
<dbReference type="GO" id="GO:0045214">
    <property type="term" value="P:sarcomere organization"/>
    <property type="evidence" value="ECO:0007669"/>
    <property type="project" value="TreeGrafter"/>
</dbReference>
<organism evidence="14 15">
    <name type="scientific">Phasianus colchicus</name>
    <name type="common">Common pheasant</name>
    <dbReference type="NCBI Taxonomy" id="9054"/>
    <lineage>
        <taxon>Eukaryota</taxon>
        <taxon>Metazoa</taxon>
        <taxon>Chordata</taxon>
        <taxon>Craniata</taxon>
        <taxon>Vertebrata</taxon>
        <taxon>Euteleostomi</taxon>
        <taxon>Archelosauria</taxon>
        <taxon>Archosauria</taxon>
        <taxon>Dinosauria</taxon>
        <taxon>Saurischia</taxon>
        <taxon>Theropoda</taxon>
        <taxon>Coelurosauria</taxon>
        <taxon>Aves</taxon>
        <taxon>Neognathae</taxon>
        <taxon>Galloanserae</taxon>
        <taxon>Galliformes</taxon>
        <taxon>Phasianidae</taxon>
        <taxon>Phasianinae</taxon>
        <taxon>Phasianus</taxon>
    </lineage>
</organism>
<dbReference type="Ensembl" id="ENSPCLT00000009616.1">
    <property type="protein sequence ID" value="ENSPCLP00000006982.1"/>
    <property type="gene ID" value="ENSPCLG00000005790.1"/>
</dbReference>
<keyword evidence="3" id="KW-0677">Repeat</keyword>
<dbReference type="Pfam" id="PF00041">
    <property type="entry name" value="fn3"/>
    <property type="match status" value="3"/>
</dbReference>
<dbReference type="PANTHER" id="PTHR13817">
    <property type="entry name" value="TITIN"/>
    <property type="match status" value="1"/>
</dbReference>
<dbReference type="FunFam" id="2.60.40.10:FF:000060">
    <property type="entry name" value="Myosin-binding protein C, slow type"/>
    <property type="match status" value="1"/>
</dbReference>
<evidence type="ECO:0000256" key="3">
    <source>
        <dbReference type="ARBA" id="ARBA00022737"/>
    </source>
</evidence>
<evidence type="ECO:0000256" key="11">
    <source>
        <dbReference type="SAM" id="MobiDB-lite"/>
    </source>
</evidence>
<feature type="domain" description="Ig-like" evidence="12">
    <location>
        <begin position="555"/>
        <end position="669"/>
    </location>
</feature>
<dbReference type="GO" id="GO:0032982">
    <property type="term" value="C:myosin filament"/>
    <property type="evidence" value="ECO:0007669"/>
    <property type="project" value="UniProtKB-KW"/>
</dbReference>
<evidence type="ECO:0000256" key="7">
    <source>
        <dbReference type="ARBA" id="ARBA00023319"/>
    </source>
</evidence>
<dbReference type="InterPro" id="IPR013783">
    <property type="entry name" value="Ig-like_fold"/>
</dbReference>
<dbReference type="FunFam" id="2.60.40.10:FF:000070">
    <property type="entry name" value="Myosin-binding protein C, slow type"/>
    <property type="match status" value="1"/>
</dbReference>
<dbReference type="FunFam" id="2.60.40.10:FF:000085">
    <property type="entry name" value="Myosin-binding protein C, slow type"/>
    <property type="match status" value="1"/>
</dbReference>
<proteinExistence type="inferred from homology"/>
<dbReference type="CDD" id="cd00096">
    <property type="entry name" value="Ig"/>
    <property type="match status" value="1"/>
</dbReference>
<dbReference type="PANTHER" id="PTHR13817:SF20">
    <property type="entry name" value="MYOSIN-BINDING PROTEIN C, CARDIAC-TYPE"/>
    <property type="match status" value="1"/>
</dbReference>
<evidence type="ECO:0000256" key="9">
    <source>
        <dbReference type="ARBA" id="ARBA00044086"/>
    </source>
</evidence>
<dbReference type="SUPFAM" id="SSF48726">
    <property type="entry name" value="Immunoglobulin"/>
    <property type="match status" value="8"/>
</dbReference>
<evidence type="ECO:0000256" key="6">
    <source>
        <dbReference type="ARBA" id="ARBA00023203"/>
    </source>
</evidence>
<accession>A0A669PD79</accession>
<dbReference type="PROSITE" id="PS50853">
    <property type="entry name" value="FN3"/>
    <property type="match status" value="3"/>
</dbReference>
<feature type="domain" description="Ig-like" evidence="12">
    <location>
        <begin position="1085"/>
        <end position="1169"/>
    </location>
</feature>
<dbReference type="Pfam" id="PF07679">
    <property type="entry name" value="I-set"/>
    <property type="match status" value="7"/>
</dbReference>
<dbReference type="GO" id="GO:0055010">
    <property type="term" value="P:ventricular cardiac muscle tissue morphogenesis"/>
    <property type="evidence" value="ECO:0007669"/>
    <property type="project" value="TreeGrafter"/>
</dbReference>
<feature type="domain" description="Fibronectin type-III" evidence="13">
    <location>
        <begin position="678"/>
        <end position="774"/>
    </location>
</feature>
<dbReference type="InterPro" id="IPR040849">
    <property type="entry name" value="MyBP-C_THB"/>
</dbReference>
<feature type="domain" description="Ig-like" evidence="12">
    <location>
        <begin position="875"/>
        <end position="963"/>
    </location>
</feature>
<keyword evidence="2" id="KW-0597">Phosphoprotein</keyword>
<dbReference type="SMART" id="SM00409">
    <property type="entry name" value="IG"/>
    <property type="match status" value="7"/>
</dbReference>
<dbReference type="GO" id="GO:0031430">
    <property type="term" value="C:M band"/>
    <property type="evidence" value="ECO:0007669"/>
    <property type="project" value="TreeGrafter"/>
</dbReference>
<feature type="domain" description="Ig-like" evidence="12">
    <location>
        <begin position="372"/>
        <end position="466"/>
    </location>
</feature>
<dbReference type="InterPro" id="IPR003961">
    <property type="entry name" value="FN3_dom"/>
</dbReference>
<name>A0A669PD79_PHACC</name>
<dbReference type="Pfam" id="PF18362">
    <property type="entry name" value="THB"/>
    <property type="match status" value="1"/>
</dbReference>
<evidence type="ECO:0000256" key="8">
    <source>
        <dbReference type="ARBA" id="ARBA00038352"/>
    </source>
</evidence>
<dbReference type="InterPro" id="IPR050964">
    <property type="entry name" value="Striated_Muscle_Regulatory"/>
</dbReference>
<evidence type="ECO:0000313" key="14">
    <source>
        <dbReference type="Ensembl" id="ENSPCLP00000006982.1"/>
    </source>
</evidence>
<evidence type="ECO:0000256" key="2">
    <source>
        <dbReference type="ARBA" id="ARBA00022553"/>
    </source>
</evidence>
<dbReference type="FunFam" id="2.60.40.10:FF:000225">
    <property type="entry name" value="Myosin-binding protein C, cardiac-type"/>
    <property type="match status" value="1"/>
</dbReference>
<dbReference type="FunFam" id="2.60.40.10:FF:000081">
    <property type="entry name" value="Myosin-binding protein C, slow type"/>
    <property type="match status" value="1"/>
</dbReference>
<dbReference type="SUPFAM" id="SSF49265">
    <property type="entry name" value="Fibronectin type III"/>
    <property type="match status" value="2"/>
</dbReference>
<evidence type="ECO:0000313" key="15">
    <source>
        <dbReference type="Proteomes" id="UP000472261"/>
    </source>
</evidence>
<dbReference type="InterPro" id="IPR003598">
    <property type="entry name" value="Ig_sub2"/>
</dbReference>
<keyword evidence="7" id="KW-0393">Immunoglobulin domain</keyword>
<keyword evidence="6" id="KW-0009">Actin-binding</keyword>
<keyword evidence="1" id="KW-0787">Thick filament</keyword>
<dbReference type="FunFam" id="2.60.40.10:FF:000326">
    <property type="entry name" value="Myosin-binding protein C, cardiac-type"/>
    <property type="match status" value="1"/>
</dbReference>
<evidence type="ECO:0000259" key="13">
    <source>
        <dbReference type="PROSITE" id="PS50853"/>
    </source>
</evidence>
<feature type="domain" description="Fibronectin type-III" evidence="13">
    <location>
        <begin position="776"/>
        <end position="871"/>
    </location>
</feature>
<dbReference type="GO" id="GO:0003779">
    <property type="term" value="F:actin binding"/>
    <property type="evidence" value="ECO:0007669"/>
    <property type="project" value="UniProtKB-KW"/>
</dbReference>
<dbReference type="InterPro" id="IPR003599">
    <property type="entry name" value="Ig_sub"/>
</dbReference>
<dbReference type="Proteomes" id="UP000472261">
    <property type="component" value="Unplaced"/>
</dbReference>
<dbReference type="FunFam" id="2.60.40.10:FF:000031">
    <property type="entry name" value="Myosin-binding protein C, slow type"/>
    <property type="match status" value="1"/>
</dbReference>
<comment type="similarity">
    <text evidence="8">Belongs to the immunoglobulin superfamily. MyBP family.</text>
</comment>
<dbReference type="SMART" id="SM00408">
    <property type="entry name" value="IGc2"/>
    <property type="match status" value="5"/>
</dbReference>
<keyword evidence="15" id="KW-1185">Reference proteome</keyword>
<evidence type="ECO:0000256" key="5">
    <source>
        <dbReference type="ARBA" id="ARBA00023179"/>
    </source>
</evidence>
<dbReference type="PROSITE" id="PS50835">
    <property type="entry name" value="IG_LIKE"/>
    <property type="match status" value="5"/>
</dbReference>
<dbReference type="AlphaFoldDB" id="A0A669PD79"/>
<dbReference type="FunFam" id="2.60.40.10:FF:000062">
    <property type="entry name" value="Myosin-binding protein C, slow type"/>
    <property type="match status" value="1"/>
</dbReference>
<dbReference type="GO" id="GO:0032036">
    <property type="term" value="F:myosin heavy chain binding"/>
    <property type="evidence" value="ECO:0007669"/>
    <property type="project" value="TreeGrafter"/>
</dbReference>
<reference evidence="14" key="2">
    <citation type="submission" date="2025-09" db="UniProtKB">
        <authorList>
            <consortium name="Ensembl"/>
        </authorList>
    </citation>
    <scope>IDENTIFICATION</scope>
</reference>
<dbReference type="InterPro" id="IPR036179">
    <property type="entry name" value="Ig-like_dom_sf"/>
</dbReference>
<sequence length="1200" mass="135152">NAVFEAETEKTGIKVKWQRAGTEITDSEKYTIKAEGNKHSLTVNNVGKDDDVTYAVIAGTSKVKFELKVKEPASPAPAASELPAPPVESNQNPEVPPAEAQPEEPVDPIGLFVTRPQDGEVTVGGNIMFTAKVAGESLLKKPSVKWFKGKWMDLASKVGKHLQLRDNYDRNNKVYIFEMEVIEANMTFAGGYRCEVSTKDKFDSSNFNLIVNGKMNSCHLLSSTFFFFLGDGKSDSQPDVDVWEILRKAPPSEYEKIAFQYGITDLRGMLKRLKRIKKEEKKSTAFLKKLDPAYQVDKGQKIKLMVEVANPDADVKWLKNGQEIQVSGRYIFEAIGNKRILTINHCSLADDAAYECVVAEEKSFTELFVKEPPILITHPLEDQMVMVGERVEFECEVSEEGATVKWEKDGVELTREETFKYRFKKDGKKQYLIINESTKEDSGHYTVKTNGGVSVAELIVQEKKLEVYQSIADLTVKARDQAVFKCEVSDENVKGIWLKNGKEVVPDERIKISHIGRIHKLTIEDVTPGDEADYSFIPQGFAYNLSAKLQFLEPPKIHLDCLGQSPDTIVVVAGNKLRLDVPISGDPTPTVIWQKVNKVIRSMYRNLSNESATGSEKFFYLLFESEGRVRVEKHEDHCVFIIEGAEKEDEGVYRVIVKNPVGEDKADITVKVIDVPDPPEAPKISNIGEDYCTVQWQPPTYDGGQPVLGYILERKKKKSYRWMRLNFDLLKELTYEAKRMIEGVVYEMRIYAVNSIGMSRPSPASQPFMPIAPPSEPTHFTVEDVSDTTVALKWRPPERIGAGGLDGYIVEYCKDGSAEWTPALPGLTERTSALIKDLVTGDKLYFRVKAINLAGESGAAIIKEPITVQEIMQRPKIWLPRHLRQTLVKKVGETINIMIPFQGKPRPKISWMKDGQTLDSKDVGIRNSNTDTILFIRKAELHHSGAYEVTLQIENMTDTVVITIQIIDKPGPPQNIKLADVWGFNVALEWTPPQDDGNAQILGYTVQKADKKTMEWYTVYDHYRRTNCVVSDLIMGNEYFFRVFSENLCGLSETAATTKNPAYIQKTGTTYKPPSYKEHDFSEPPKFTHPLVNRSVIAGYNATLSCAVRGIPKPKIFWYKNKVDLSGDAKYRMFSKQGVLTLEIRKPTPFDGGFYTCKAVNECGEAEIECRLDVRGNQIDIMDILWITLTLQGKTNNNGI</sequence>
<dbReference type="CDD" id="cd00063">
    <property type="entry name" value="FN3"/>
    <property type="match status" value="3"/>
</dbReference>
<dbReference type="InterPro" id="IPR036116">
    <property type="entry name" value="FN3_sf"/>
</dbReference>
<feature type="domain" description="Ig-like" evidence="12">
    <location>
        <begin position="281"/>
        <end position="358"/>
    </location>
</feature>